<protein>
    <submittedName>
        <fullName evidence="1">Uncharacterized protein</fullName>
    </submittedName>
</protein>
<proteinExistence type="predicted"/>
<dbReference type="EMBL" id="CAVMJV010000062">
    <property type="protein sequence ID" value="CAK5086909.1"/>
    <property type="molecule type" value="Genomic_DNA"/>
</dbReference>
<dbReference type="Proteomes" id="UP001497535">
    <property type="component" value="Unassembled WGS sequence"/>
</dbReference>
<comment type="caution">
    <text evidence="1">The sequence shown here is derived from an EMBL/GenBank/DDBJ whole genome shotgun (WGS) entry which is preliminary data.</text>
</comment>
<evidence type="ECO:0000313" key="2">
    <source>
        <dbReference type="Proteomes" id="UP001497535"/>
    </source>
</evidence>
<keyword evidence="2" id="KW-1185">Reference proteome</keyword>
<accession>A0ACB1A800</accession>
<evidence type="ECO:0000313" key="1">
    <source>
        <dbReference type="EMBL" id="CAK5086909.1"/>
    </source>
</evidence>
<reference evidence="1" key="1">
    <citation type="submission" date="2023-11" db="EMBL/GenBank/DDBJ databases">
        <authorList>
            <person name="Poullet M."/>
        </authorList>
    </citation>
    <scope>NUCLEOTIDE SEQUENCE</scope>
    <source>
        <strain evidence="1">E1834</strain>
    </source>
</reference>
<gene>
    <name evidence="1" type="ORF">MENTE1834_LOCUS34428</name>
</gene>
<sequence length="174" mass="18852">MMSRTHFTSIIDFLFERVWIDNSSSSSSKTPDLIVEQEEKNIVIVENKEDSFEEKEKGGGKLINLITTPFNSSHFEIINIGGGSVIKIVSDDTCALVAAIAEVVKKGEPEEELIKRVPRIISALLILLVSLIDTQYSNVQKNSNVDLSGTTSSSQSGVGGKKGLGGKLRGILES</sequence>
<organism evidence="1 2">
    <name type="scientific">Meloidogyne enterolobii</name>
    <name type="common">Root-knot nematode worm</name>
    <name type="synonym">Meloidogyne mayaguensis</name>
    <dbReference type="NCBI Taxonomy" id="390850"/>
    <lineage>
        <taxon>Eukaryota</taxon>
        <taxon>Metazoa</taxon>
        <taxon>Ecdysozoa</taxon>
        <taxon>Nematoda</taxon>
        <taxon>Chromadorea</taxon>
        <taxon>Rhabditida</taxon>
        <taxon>Tylenchina</taxon>
        <taxon>Tylenchomorpha</taxon>
        <taxon>Tylenchoidea</taxon>
        <taxon>Meloidogynidae</taxon>
        <taxon>Meloidogyninae</taxon>
        <taxon>Meloidogyne</taxon>
    </lineage>
</organism>
<name>A0ACB1A800_MELEN</name>